<protein>
    <submittedName>
        <fullName evidence="2">Uncharacterized protein</fullName>
    </submittedName>
</protein>
<organism evidence="2 3">
    <name type="scientific">Thermomicrobium roseum (strain ATCC 27502 / DSM 5159 / P-2)</name>
    <dbReference type="NCBI Taxonomy" id="309801"/>
    <lineage>
        <taxon>Bacteria</taxon>
        <taxon>Pseudomonadati</taxon>
        <taxon>Thermomicrobiota</taxon>
        <taxon>Thermomicrobia</taxon>
        <taxon>Thermomicrobiales</taxon>
        <taxon>Thermomicrobiaceae</taxon>
        <taxon>Thermomicrobium</taxon>
    </lineage>
</organism>
<accession>B9L3D4</accession>
<gene>
    <name evidence="2" type="ordered locus">trd_A0298</name>
</gene>
<sequence length="54" mass="5468">MAAGDGDSGHGTLLSAAIGHDPPGERDGSQSSRSSPADLDGWIRAYLVAFSPGR</sequence>
<feature type="region of interest" description="Disordered" evidence="1">
    <location>
        <begin position="1"/>
        <end position="37"/>
    </location>
</feature>
<dbReference type="Proteomes" id="UP000000447">
    <property type="component" value="Plasmid unnamed"/>
</dbReference>
<dbReference type="HOGENOM" id="CLU_3048965_0_0_0"/>
<reference evidence="2 3" key="1">
    <citation type="journal article" date="2009" name="PLoS ONE">
        <title>Complete genome sequence of the aerobic CO-oxidizing thermophile Thermomicrobium roseum.</title>
        <authorList>
            <person name="Wu D."/>
            <person name="Raymond J."/>
            <person name="Wu M."/>
            <person name="Chatterji S."/>
            <person name="Ren Q."/>
            <person name="Graham J.E."/>
            <person name="Bryant D.A."/>
            <person name="Robb F."/>
            <person name="Colman A."/>
            <person name="Tallon L.J."/>
            <person name="Badger J.H."/>
            <person name="Madupu R."/>
            <person name="Ward N.L."/>
            <person name="Eisen J.A."/>
        </authorList>
    </citation>
    <scope>NUCLEOTIDE SEQUENCE [LARGE SCALE GENOMIC DNA]</scope>
    <source>
        <strain evidence="3">ATCC 27502 / DSM 5159 / P-2</strain>
        <plasmid evidence="2">unnamed</plasmid>
    </source>
</reference>
<geneLocation type="plasmid" evidence="3">
    <name>Tros</name>
</geneLocation>
<name>B9L3D4_THERP</name>
<proteinExistence type="predicted"/>
<dbReference type="AlphaFoldDB" id="B9L3D4"/>
<keyword evidence="3" id="KW-1185">Reference proteome</keyword>
<dbReference type="KEGG" id="tro:trd_A0298"/>
<evidence type="ECO:0000256" key="1">
    <source>
        <dbReference type="SAM" id="MobiDB-lite"/>
    </source>
</evidence>
<evidence type="ECO:0000313" key="2">
    <source>
        <dbReference type="EMBL" id="ACM06811.1"/>
    </source>
</evidence>
<keyword evidence="2" id="KW-0614">Plasmid</keyword>
<dbReference type="EMBL" id="CP001276">
    <property type="protein sequence ID" value="ACM06811.1"/>
    <property type="molecule type" value="Genomic_DNA"/>
</dbReference>
<evidence type="ECO:0000313" key="3">
    <source>
        <dbReference type="Proteomes" id="UP000000447"/>
    </source>
</evidence>